<dbReference type="EMBL" id="JAAMPC010000010">
    <property type="protein sequence ID" value="KAG2287771.1"/>
    <property type="molecule type" value="Genomic_DNA"/>
</dbReference>
<comment type="similarity">
    <text evidence="2 6">Belongs to the glycosyl hydrolase 17 family.</text>
</comment>
<keyword evidence="9" id="KW-1185">Reference proteome</keyword>
<organism evidence="8 9">
    <name type="scientific">Brassica carinata</name>
    <name type="common">Ethiopian mustard</name>
    <name type="synonym">Abyssinian cabbage</name>
    <dbReference type="NCBI Taxonomy" id="52824"/>
    <lineage>
        <taxon>Eukaryota</taxon>
        <taxon>Viridiplantae</taxon>
        <taxon>Streptophyta</taxon>
        <taxon>Embryophyta</taxon>
        <taxon>Tracheophyta</taxon>
        <taxon>Spermatophyta</taxon>
        <taxon>Magnoliopsida</taxon>
        <taxon>eudicotyledons</taxon>
        <taxon>Gunneridae</taxon>
        <taxon>Pentapetalae</taxon>
        <taxon>rosids</taxon>
        <taxon>malvids</taxon>
        <taxon>Brassicales</taxon>
        <taxon>Brassicaceae</taxon>
        <taxon>Brassiceae</taxon>
        <taxon>Brassica</taxon>
    </lineage>
</organism>
<dbReference type="GO" id="GO:0005975">
    <property type="term" value="P:carbohydrate metabolic process"/>
    <property type="evidence" value="ECO:0007669"/>
    <property type="project" value="InterPro"/>
</dbReference>
<evidence type="ECO:0000313" key="8">
    <source>
        <dbReference type="EMBL" id="KAG2287771.1"/>
    </source>
</evidence>
<evidence type="ECO:0000256" key="1">
    <source>
        <dbReference type="ARBA" id="ARBA00000382"/>
    </source>
</evidence>
<evidence type="ECO:0000256" key="7">
    <source>
        <dbReference type="SAM" id="MobiDB-lite"/>
    </source>
</evidence>
<feature type="region of interest" description="Disordered" evidence="7">
    <location>
        <begin position="124"/>
        <end position="265"/>
    </location>
</feature>
<dbReference type="AlphaFoldDB" id="A0A8X7RG76"/>
<dbReference type="PANTHER" id="PTHR32227">
    <property type="entry name" value="GLUCAN ENDO-1,3-BETA-GLUCOSIDASE BG1-RELATED-RELATED"/>
    <property type="match status" value="1"/>
</dbReference>
<proteinExistence type="inferred from homology"/>
<sequence>MNFREWDPGTRGVTGISVHQYGELEATHKGFKGLESTDLIEITGNLIQKGELGIEGFWCFLEVWSRNLQGEWRSDLPTVLPIRTKRLDIFPKDVQKQVSEAKRMGTLPDLSAILAAQLGLASEEGPSTTVPCAGEVPASGARNAGKGKKRKRGGSGVEGSAEEASDVPPSGEPLKKKKKKKRTKKPVDEQSENTEESTETEEVDVQEDELQPEEEASEAEISGERNDAAEVGEGEESEIPLNAARPDGSEEDSGESPLLIRRHNGEVGDEARSPILLSSSAILRRVPGVNFPDKVSFHYEGPAPLVYVPEKCGEFLRQLRGRAKPLPTVKDLIFGSEYEEAARAKLLGDSVMNVVIDKYDTALKGALGELELAKKEHAEKEEAFARQLNASRADVERLNGMVARIIARRDELKVELEMSHHRSDCLVSVPLLLLILSFLLASFFDTAVCYGKIGNNLPRPADVVAFYGQRNIRQMRLYDPDQEVLTALRGSNFELLLDVPNSDLQRIATHYLEADTWVRNNVRKYTKGVRFRYLLSVGNEVQVMQNIEGAVSDLGIKVSTAIDTRSHRGVPPSIGSFTENFQIFIAPVIDFLVSKKSPLLVNIDTYFIYANNMRDSMTGQTYIETSSSHSWTLSTRHWRN</sequence>
<dbReference type="InterPro" id="IPR017853">
    <property type="entry name" value="GH"/>
</dbReference>
<protein>
    <recommendedName>
        <fullName evidence="3">glucan endo-1,3-beta-D-glucosidase</fullName>
        <ecNumber evidence="3">3.2.1.39</ecNumber>
    </recommendedName>
</protein>
<dbReference type="EC" id="3.2.1.39" evidence="3"/>
<accession>A0A8X7RG76</accession>
<dbReference type="Gene3D" id="3.20.20.80">
    <property type="entry name" value="Glycosidases"/>
    <property type="match status" value="1"/>
</dbReference>
<keyword evidence="4" id="KW-0378">Hydrolase</keyword>
<dbReference type="Pfam" id="PF00332">
    <property type="entry name" value="Glyco_hydro_17"/>
    <property type="match status" value="1"/>
</dbReference>
<dbReference type="InterPro" id="IPR044965">
    <property type="entry name" value="Glyco_hydro_17_plant"/>
</dbReference>
<dbReference type="SUPFAM" id="SSF51445">
    <property type="entry name" value="(Trans)glycosidases"/>
    <property type="match status" value="1"/>
</dbReference>
<dbReference type="Proteomes" id="UP000886595">
    <property type="component" value="Unassembled WGS sequence"/>
</dbReference>
<comment type="catalytic activity">
    <reaction evidence="1">
        <text>Hydrolysis of (1-&gt;3)-beta-D-glucosidic linkages in (1-&gt;3)-beta-D-glucans.</text>
        <dbReference type="EC" id="3.2.1.39"/>
    </reaction>
</comment>
<evidence type="ECO:0000313" key="9">
    <source>
        <dbReference type="Proteomes" id="UP000886595"/>
    </source>
</evidence>
<comment type="caution">
    <text evidence="8">The sequence shown here is derived from an EMBL/GenBank/DDBJ whole genome shotgun (WGS) entry which is preliminary data.</text>
</comment>
<feature type="compositionally biased region" description="Acidic residues" evidence="7">
    <location>
        <begin position="189"/>
        <end position="218"/>
    </location>
</feature>
<dbReference type="OrthoDB" id="941679at2759"/>
<dbReference type="GO" id="GO:0042973">
    <property type="term" value="F:glucan endo-1,3-beta-D-glucosidase activity"/>
    <property type="evidence" value="ECO:0007669"/>
    <property type="project" value="UniProtKB-EC"/>
</dbReference>
<name>A0A8X7RG76_BRACI</name>
<dbReference type="InterPro" id="IPR000490">
    <property type="entry name" value="Glyco_hydro_17"/>
</dbReference>
<feature type="compositionally biased region" description="Basic residues" evidence="7">
    <location>
        <begin position="175"/>
        <end position="184"/>
    </location>
</feature>
<evidence type="ECO:0000256" key="2">
    <source>
        <dbReference type="ARBA" id="ARBA00008773"/>
    </source>
</evidence>
<evidence type="ECO:0000256" key="3">
    <source>
        <dbReference type="ARBA" id="ARBA00012780"/>
    </source>
</evidence>
<evidence type="ECO:0000256" key="5">
    <source>
        <dbReference type="ARBA" id="ARBA00023295"/>
    </source>
</evidence>
<keyword evidence="5" id="KW-0326">Glycosidase</keyword>
<reference evidence="8 9" key="1">
    <citation type="submission" date="2020-02" db="EMBL/GenBank/DDBJ databases">
        <authorList>
            <person name="Ma Q."/>
            <person name="Huang Y."/>
            <person name="Song X."/>
            <person name="Pei D."/>
        </authorList>
    </citation>
    <scope>NUCLEOTIDE SEQUENCE [LARGE SCALE GENOMIC DNA]</scope>
    <source>
        <strain evidence="8">Sxm20200214</strain>
        <tissue evidence="8">Leaf</tissue>
    </source>
</reference>
<evidence type="ECO:0000256" key="6">
    <source>
        <dbReference type="RuleBase" id="RU004335"/>
    </source>
</evidence>
<gene>
    <name evidence="8" type="ORF">Bca52824_047375</name>
</gene>
<evidence type="ECO:0000256" key="4">
    <source>
        <dbReference type="ARBA" id="ARBA00022801"/>
    </source>
</evidence>